<evidence type="ECO:0000256" key="1">
    <source>
        <dbReference type="SAM" id="Phobius"/>
    </source>
</evidence>
<keyword evidence="3" id="KW-1185">Reference proteome</keyword>
<keyword evidence="1" id="KW-0812">Transmembrane</keyword>
<protein>
    <submittedName>
        <fullName evidence="2">DUF2069 domain-containing protein</fullName>
    </submittedName>
</protein>
<feature type="transmembrane region" description="Helical" evidence="1">
    <location>
        <begin position="29"/>
        <end position="48"/>
    </location>
</feature>
<dbReference type="RefSeq" id="WP_193908431.1">
    <property type="nucleotide sequence ID" value="NZ_PRDL01000001.1"/>
</dbReference>
<accession>A0A928V1A2</accession>
<keyword evidence="1" id="KW-1133">Transmembrane helix</keyword>
<evidence type="ECO:0000313" key="2">
    <source>
        <dbReference type="EMBL" id="MBE8716956.1"/>
    </source>
</evidence>
<organism evidence="2 3">
    <name type="scientific">Cellvibrio polysaccharolyticus</name>
    <dbReference type="NCBI Taxonomy" id="2082724"/>
    <lineage>
        <taxon>Bacteria</taxon>
        <taxon>Pseudomonadati</taxon>
        <taxon>Pseudomonadota</taxon>
        <taxon>Gammaproteobacteria</taxon>
        <taxon>Cellvibrionales</taxon>
        <taxon>Cellvibrionaceae</taxon>
        <taxon>Cellvibrio</taxon>
    </lineage>
</organism>
<keyword evidence="1" id="KW-0472">Membrane</keyword>
<dbReference type="InterPro" id="IPR018643">
    <property type="entry name" value="DUF2069_membrane"/>
</dbReference>
<sequence length="141" mass="16414">MSESRRQRQIVLTEDEGQKIFRKLTVGKAIFTASFVALLLLFTSLNIIRIDGGIALWLVQCVPLLIFVPGLLRQRFRSYSWVCFVILPYFTWSVVNSMSPFIRWSDVVVVILSSVIFLSAMMVSRWLQYWNLYQQQAAESR</sequence>
<dbReference type="AlphaFoldDB" id="A0A928V1A2"/>
<feature type="transmembrane region" description="Helical" evidence="1">
    <location>
        <begin position="79"/>
        <end position="95"/>
    </location>
</feature>
<feature type="transmembrane region" description="Helical" evidence="1">
    <location>
        <begin position="54"/>
        <end position="72"/>
    </location>
</feature>
<reference evidence="2" key="1">
    <citation type="submission" date="2018-07" db="EMBL/GenBank/DDBJ databases">
        <title>Genome assembly of strain Ka43.</title>
        <authorList>
            <person name="Kukolya J."/>
            <person name="Nagy I."/>
            <person name="Horvath B."/>
            <person name="Toth A."/>
        </authorList>
    </citation>
    <scope>NUCLEOTIDE SEQUENCE</scope>
    <source>
        <strain evidence="2">KB43</strain>
    </source>
</reference>
<feature type="transmembrane region" description="Helical" evidence="1">
    <location>
        <begin position="107"/>
        <end position="127"/>
    </location>
</feature>
<proteinExistence type="predicted"/>
<comment type="caution">
    <text evidence="2">The sequence shown here is derived from an EMBL/GenBank/DDBJ whole genome shotgun (WGS) entry which is preliminary data.</text>
</comment>
<dbReference type="EMBL" id="PRDL01000001">
    <property type="protein sequence ID" value="MBE8716956.1"/>
    <property type="molecule type" value="Genomic_DNA"/>
</dbReference>
<dbReference type="Pfam" id="PF09842">
    <property type="entry name" value="DUF2069"/>
    <property type="match status" value="1"/>
</dbReference>
<name>A0A928V1A2_9GAMM</name>
<dbReference type="Proteomes" id="UP000652567">
    <property type="component" value="Unassembled WGS sequence"/>
</dbReference>
<evidence type="ECO:0000313" key="3">
    <source>
        <dbReference type="Proteomes" id="UP000652567"/>
    </source>
</evidence>
<gene>
    <name evidence="2" type="ORF">C4F51_07095</name>
</gene>